<evidence type="ECO:0000313" key="10">
    <source>
        <dbReference type="Proteomes" id="UP000238823"/>
    </source>
</evidence>
<comment type="similarity">
    <text evidence="2 8">Belongs to the 4-toluene sulfonate uptake permease (TSUP) (TC 2.A.102) family.</text>
</comment>
<comment type="subcellular location">
    <subcellularLocation>
        <location evidence="1 8">Cell membrane</location>
        <topology evidence="1 8">Multi-pass membrane protein</topology>
    </subcellularLocation>
</comment>
<feature type="transmembrane region" description="Helical" evidence="8">
    <location>
        <begin position="231"/>
        <end position="248"/>
    </location>
</feature>
<comment type="caution">
    <text evidence="9">The sequence shown here is derived from an EMBL/GenBank/DDBJ whole genome shotgun (WGS) entry which is preliminary data.</text>
</comment>
<dbReference type="EMBL" id="PVNL01000042">
    <property type="protein sequence ID" value="PRQ08383.1"/>
    <property type="molecule type" value="Genomic_DNA"/>
</dbReference>
<evidence type="ECO:0000256" key="3">
    <source>
        <dbReference type="ARBA" id="ARBA00022448"/>
    </source>
</evidence>
<accession>A0A2S9YTG1</accession>
<feature type="transmembrane region" description="Helical" evidence="8">
    <location>
        <begin position="260"/>
        <end position="281"/>
    </location>
</feature>
<proteinExistence type="inferred from homology"/>
<evidence type="ECO:0000313" key="9">
    <source>
        <dbReference type="EMBL" id="PRQ08383.1"/>
    </source>
</evidence>
<evidence type="ECO:0000256" key="7">
    <source>
        <dbReference type="ARBA" id="ARBA00023136"/>
    </source>
</evidence>
<evidence type="ECO:0000256" key="5">
    <source>
        <dbReference type="ARBA" id="ARBA00022692"/>
    </source>
</evidence>
<keyword evidence="4 8" id="KW-1003">Cell membrane</keyword>
<organism evidence="9 10">
    <name type="scientific">Enhygromyxa salina</name>
    <dbReference type="NCBI Taxonomy" id="215803"/>
    <lineage>
        <taxon>Bacteria</taxon>
        <taxon>Pseudomonadati</taxon>
        <taxon>Myxococcota</taxon>
        <taxon>Polyangia</taxon>
        <taxon>Nannocystales</taxon>
        <taxon>Nannocystaceae</taxon>
        <taxon>Enhygromyxa</taxon>
    </lineage>
</organism>
<dbReference type="InterPro" id="IPR002781">
    <property type="entry name" value="TM_pro_TauE-like"/>
</dbReference>
<feature type="transmembrane region" description="Helical" evidence="8">
    <location>
        <begin position="169"/>
        <end position="194"/>
    </location>
</feature>
<feature type="transmembrane region" description="Helical" evidence="8">
    <location>
        <begin position="38"/>
        <end position="71"/>
    </location>
</feature>
<dbReference type="PANTHER" id="PTHR30269:SF0">
    <property type="entry name" value="MEMBRANE TRANSPORTER PROTEIN YFCA-RELATED"/>
    <property type="match status" value="1"/>
</dbReference>
<dbReference type="PANTHER" id="PTHR30269">
    <property type="entry name" value="TRANSMEMBRANE PROTEIN YFCA"/>
    <property type="match status" value="1"/>
</dbReference>
<protein>
    <recommendedName>
        <fullName evidence="8">Probable membrane transporter protein</fullName>
    </recommendedName>
</protein>
<dbReference type="Pfam" id="PF01925">
    <property type="entry name" value="TauE"/>
    <property type="match status" value="1"/>
</dbReference>
<keyword evidence="6 8" id="KW-1133">Transmembrane helix</keyword>
<evidence type="ECO:0000256" key="1">
    <source>
        <dbReference type="ARBA" id="ARBA00004651"/>
    </source>
</evidence>
<reference evidence="9 10" key="1">
    <citation type="submission" date="2018-03" db="EMBL/GenBank/DDBJ databases">
        <title>Draft Genome Sequences of the Obligatory Marine Myxobacteria Enhygromyxa salina SWB007.</title>
        <authorList>
            <person name="Poehlein A."/>
            <person name="Moghaddam J.A."/>
            <person name="Harms H."/>
            <person name="Alanjari M."/>
            <person name="Koenig G.M."/>
            <person name="Daniel R."/>
            <person name="Schaeberle T.F."/>
        </authorList>
    </citation>
    <scope>NUCLEOTIDE SEQUENCE [LARGE SCALE GENOMIC DNA]</scope>
    <source>
        <strain evidence="9 10">SWB007</strain>
    </source>
</reference>
<evidence type="ECO:0000256" key="8">
    <source>
        <dbReference type="RuleBase" id="RU363041"/>
    </source>
</evidence>
<keyword evidence="7 8" id="KW-0472">Membrane</keyword>
<keyword evidence="3" id="KW-0813">Transport</keyword>
<dbReference type="AlphaFoldDB" id="A0A2S9YTG1"/>
<feature type="transmembrane region" description="Helical" evidence="8">
    <location>
        <begin position="107"/>
        <end position="124"/>
    </location>
</feature>
<dbReference type="GO" id="GO:0005886">
    <property type="term" value="C:plasma membrane"/>
    <property type="evidence" value="ECO:0007669"/>
    <property type="project" value="UniProtKB-SubCell"/>
</dbReference>
<sequence>MGVSKYLLASRFVKPALDAISALDLGGLSLLGNPWLDLALLLAAGVAAGVINAMAGGGSFLAIPVLVGLGLPASTANGTLRVSILAQNAILIGTFRRSGVRAPRSSLRLALPIIGGALLGAWLATLLDDRLFRPLVGALLLAWAVILVVKPQRFLHPPDEEREPTALTYLLALAVGLYGGFLQAGVGFPLLALLSGQLGYDLVRANSVKASLIFASTCVALPVFMLAGQVAWAPAIVLAAGTMLGAWLGARWQLEKGASVVRWFVLIMVAIAGVMMLWSALG</sequence>
<evidence type="ECO:0000256" key="6">
    <source>
        <dbReference type="ARBA" id="ARBA00022989"/>
    </source>
</evidence>
<dbReference type="InterPro" id="IPR052017">
    <property type="entry name" value="TSUP"/>
</dbReference>
<name>A0A2S9YTG1_9BACT</name>
<feature type="transmembrane region" description="Helical" evidence="8">
    <location>
        <begin position="131"/>
        <end position="149"/>
    </location>
</feature>
<evidence type="ECO:0000256" key="2">
    <source>
        <dbReference type="ARBA" id="ARBA00009142"/>
    </source>
</evidence>
<keyword evidence="5 8" id="KW-0812">Transmembrane</keyword>
<evidence type="ECO:0000256" key="4">
    <source>
        <dbReference type="ARBA" id="ARBA00022475"/>
    </source>
</evidence>
<dbReference type="Proteomes" id="UP000238823">
    <property type="component" value="Unassembled WGS sequence"/>
</dbReference>
<gene>
    <name evidence="9" type="ORF">ENSA7_20100</name>
</gene>